<gene>
    <name evidence="9" type="ORF">JFL75_03260</name>
</gene>
<feature type="domain" description="ABC transmembrane type-1" evidence="8">
    <location>
        <begin position="70"/>
        <end position="282"/>
    </location>
</feature>
<reference evidence="9" key="1">
    <citation type="submission" date="2021-01" db="EMBL/GenBank/DDBJ databases">
        <title>Description of Breznakiella homolactica.</title>
        <authorList>
            <person name="Song Y."/>
            <person name="Brune A."/>
        </authorList>
    </citation>
    <scope>NUCLEOTIDE SEQUENCE</scope>
    <source>
        <strain evidence="9">RmG30</strain>
    </source>
</reference>
<dbReference type="InterPro" id="IPR000515">
    <property type="entry name" value="MetI-like"/>
</dbReference>
<dbReference type="GO" id="GO:0055085">
    <property type="term" value="P:transmembrane transport"/>
    <property type="evidence" value="ECO:0007669"/>
    <property type="project" value="InterPro"/>
</dbReference>
<keyword evidence="4 7" id="KW-0812">Transmembrane</keyword>
<dbReference type="Gene3D" id="1.10.3720.10">
    <property type="entry name" value="MetI-like"/>
    <property type="match status" value="1"/>
</dbReference>
<dbReference type="EMBL" id="CP067089">
    <property type="protein sequence ID" value="QQO09945.1"/>
    <property type="molecule type" value="Genomic_DNA"/>
</dbReference>
<evidence type="ECO:0000256" key="1">
    <source>
        <dbReference type="ARBA" id="ARBA00004651"/>
    </source>
</evidence>
<dbReference type="SUPFAM" id="SSF161098">
    <property type="entry name" value="MetI-like"/>
    <property type="match status" value="1"/>
</dbReference>
<comment type="similarity">
    <text evidence="7">Belongs to the binding-protein-dependent transport system permease family.</text>
</comment>
<feature type="transmembrane region" description="Helical" evidence="7">
    <location>
        <begin position="147"/>
        <end position="166"/>
    </location>
</feature>
<keyword evidence="6 7" id="KW-0472">Membrane</keyword>
<dbReference type="KEGG" id="bhc:JFL75_03260"/>
<protein>
    <submittedName>
        <fullName evidence="9">Sugar ABC transporter permease</fullName>
    </submittedName>
</protein>
<evidence type="ECO:0000256" key="7">
    <source>
        <dbReference type="RuleBase" id="RU363032"/>
    </source>
</evidence>
<evidence type="ECO:0000313" key="9">
    <source>
        <dbReference type="EMBL" id="QQO09945.1"/>
    </source>
</evidence>
<dbReference type="PANTHER" id="PTHR43005:SF1">
    <property type="entry name" value="SPERMIDINE_PUTRESCINE TRANSPORT SYSTEM PERMEASE PROTEIN"/>
    <property type="match status" value="1"/>
</dbReference>
<evidence type="ECO:0000256" key="3">
    <source>
        <dbReference type="ARBA" id="ARBA00022475"/>
    </source>
</evidence>
<feature type="transmembrane region" description="Helical" evidence="7">
    <location>
        <begin position="104"/>
        <end position="127"/>
    </location>
</feature>
<dbReference type="RefSeq" id="WP_215627249.1">
    <property type="nucleotide sequence ID" value="NZ_CP067089.2"/>
</dbReference>
<keyword evidence="3" id="KW-1003">Cell membrane</keyword>
<evidence type="ECO:0000313" key="10">
    <source>
        <dbReference type="Proteomes" id="UP000595917"/>
    </source>
</evidence>
<dbReference type="Proteomes" id="UP000595917">
    <property type="component" value="Chromosome"/>
</dbReference>
<evidence type="ECO:0000259" key="8">
    <source>
        <dbReference type="PROSITE" id="PS50928"/>
    </source>
</evidence>
<name>A0A7T7XP57_9SPIR</name>
<dbReference type="PANTHER" id="PTHR43005">
    <property type="entry name" value="BLR7065 PROTEIN"/>
    <property type="match status" value="1"/>
</dbReference>
<dbReference type="Pfam" id="PF00528">
    <property type="entry name" value="BPD_transp_1"/>
    <property type="match status" value="1"/>
</dbReference>
<dbReference type="AlphaFoldDB" id="A0A7T7XP57"/>
<evidence type="ECO:0000256" key="4">
    <source>
        <dbReference type="ARBA" id="ARBA00022692"/>
    </source>
</evidence>
<keyword evidence="10" id="KW-1185">Reference proteome</keyword>
<keyword evidence="2 7" id="KW-0813">Transport</keyword>
<dbReference type="PROSITE" id="PS50928">
    <property type="entry name" value="ABC_TM1"/>
    <property type="match status" value="1"/>
</dbReference>
<evidence type="ECO:0000256" key="5">
    <source>
        <dbReference type="ARBA" id="ARBA00022989"/>
    </source>
</evidence>
<comment type="subcellular location">
    <subcellularLocation>
        <location evidence="1 7">Cell membrane</location>
        <topology evidence="1 7">Multi-pass membrane protein</topology>
    </subcellularLocation>
</comment>
<dbReference type="InterPro" id="IPR035906">
    <property type="entry name" value="MetI-like_sf"/>
</dbReference>
<dbReference type="SUPFAM" id="SSF160964">
    <property type="entry name" value="MalF N-terminal region-like"/>
    <property type="match status" value="1"/>
</dbReference>
<evidence type="ECO:0000256" key="2">
    <source>
        <dbReference type="ARBA" id="ARBA00022448"/>
    </source>
</evidence>
<feature type="transmembrane region" description="Helical" evidence="7">
    <location>
        <begin position="266"/>
        <end position="283"/>
    </location>
</feature>
<proteinExistence type="inferred from homology"/>
<keyword evidence="5 7" id="KW-1133">Transmembrane helix</keyword>
<dbReference type="GO" id="GO:0005886">
    <property type="term" value="C:plasma membrane"/>
    <property type="evidence" value="ECO:0007669"/>
    <property type="project" value="UniProtKB-SubCell"/>
</dbReference>
<evidence type="ECO:0000256" key="6">
    <source>
        <dbReference type="ARBA" id="ARBA00023136"/>
    </source>
</evidence>
<feature type="transmembrane region" description="Helical" evidence="7">
    <location>
        <begin position="12"/>
        <end position="33"/>
    </location>
</feature>
<dbReference type="CDD" id="cd06261">
    <property type="entry name" value="TM_PBP2"/>
    <property type="match status" value="1"/>
</dbReference>
<organism evidence="9 10">
    <name type="scientific">Breznakiella homolactica</name>
    <dbReference type="NCBI Taxonomy" id="2798577"/>
    <lineage>
        <taxon>Bacteria</taxon>
        <taxon>Pseudomonadati</taxon>
        <taxon>Spirochaetota</taxon>
        <taxon>Spirochaetia</taxon>
        <taxon>Spirochaetales</taxon>
        <taxon>Breznakiellaceae</taxon>
        <taxon>Breznakiella</taxon>
    </lineage>
</organism>
<accession>A0A7T7XP57</accession>
<feature type="transmembrane region" description="Helical" evidence="7">
    <location>
        <begin position="205"/>
        <end position="226"/>
    </location>
</feature>
<feature type="transmembrane region" description="Helical" evidence="7">
    <location>
        <begin position="74"/>
        <end position="95"/>
    </location>
</feature>
<sequence>MKINRSLKRERTPYLLILPSIILLAVIILIPSLQALGMSFTNYTAGREPAFIGITNYVKIFQDPQFLNVLLNNLYFLAGSLVLELLIGMGGALLLNRRFKFQPLWICLILSPYAISPVVSVVIWKYLLDPAYGMVNYVIGKLGFEPVVWFSSTLTSFIPIILVSVWKNFPFMVITLYAALSSIPVEITEASKIDGVSRFTYFRSVTLPLIMPPLSVGLMFRVIFLIRTFEQVWVFTGGGPGRSTEILAILLYKEAFLYLNFGKASAVAWVLLFITFILSVYLIRKSYKSALQ</sequence>